<evidence type="ECO:0000256" key="2">
    <source>
        <dbReference type="ARBA" id="ARBA00012417"/>
    </source>
</evidence>
<name>A0ABS5KT18_9ACTN</name>
<reference evidence="20 21" key="1">
    <citation type="submission" date="2020-02" db="EMBL/GenBank/DDBJ databases">
        <title>Acidophilic actinobacteria isolated from forest soil.</title>
        <authorList>
            <person name="Golinska P."/>
        </authorList>
    </citation>
    <scope>NUCLEOTIDE SEQUENCE [LARGE SCALE GENOMIC DNA]</scope>
    <source>
        <strain evidence="20 21">NL8</strain>
    </source>
</reference>
<sequence length="908" mass="99005">MSPAKKTAEKTSASTATRPVLLLLDGHSLAYRAYYALKEADLRTTTGQPTGAVQGFTSMLINTLRDEQPTHVAVAFDVSRQTFRTEKFPEYKANRSASPDDFKSQIGLIDELLDGLGITVIRKEGFEADDVIATLTTQAAADGYEVRILTGDRDSLQLVTEDVTVLYPKRGVSDLSRFTPTAVQEKYELTPKQYPDFAALRGDPSDNLPNMPGVGEKTAAKWIREFGSLADLVARADEVKGKAGETLRGHLEQVRLNRELTELVRDVPLEQGPTDLAWTSEGDPEAVYQLFDTLEFSTSMRDRVAPLLASGADAEAVGDAVELEGQVLQTGELADWLAANATGDGATGVAVRGRWSHGTGEVEGLAFATAAGTAAYVDVTQLDPADEQALAAWMADPRRAKVLHDAKGPTLALAARGLTLAGVVADTALEAYLAQSGRRSFDLEPLAEEVLGRRLSPGDADAQGTLFADEDAEAERQMSAAHAVLDLADALREKLADTGAGQLLTDIELPLVGVLAEMEKVGIAIDTRLFQELEKGFTTEAAEQVVQARDHAGVENLNLGSPKQLQEVLFETLGMPKTKKIKTGYTTDADALAWLQVQTQHPFLDHLLRWREVNRLKTVVEGLSKSVSDDDRIHTTYNQMIAATGRLSSVDPNLQNIPIRTLEGQQIRKAFIAGADYESLMTADYSQIEMRIMAHLSEDAGLIDAFTSGEDLHNTVASKVFDVDATAVEPEHRRRIKAMSYGLAYGLSAFGLSQQLGIETSEAGKMMDDYFQRFGGVRDYLHEVVVQARATGYTETMFGRRRYLPDLASDNRQRREMAERMALNAPIQGSAADIIKVAMIRVRDALREEQLKSRMLLQVHDELVLEIAPGEAQRAEELVRREMAAAAELRVPLDVSVGVAANWADAAH</sequence>
<evidence type="ECO:0000256" key="16">
    <source>
        <dbReference type="RuleBase" id="RU004460"/>
    </source>
</evidence>
<dbReference type="GO" id="GO:0016829">
    <property type="term" value="F:lyase activity"/>
    <property type="evidence" value="ECO:0007669"/>
    <property type="project" value="UniProtKB-KW"/>
</dbReference>
<evidence type="ECO:0000256" key="5">
    <source>
        <dbReference type="ARBA" id="ARBA00022695"/>
    </source>
</evidence>
<dbReference type="InterPro" id="IPR012337">
    <property type="entry name" value="RNaseH-like_sf"/>
</dbReference>
<dbReference type="SMART" id="SM00482">
    <property type="entry name" value="POLAc"/>
    <property type="match status" value="1"/>
</dbReference>
<dbReference type="SMART" id="SM00475">
    <property type="entry name" value="53EXOc"/>
    <property type="match status" value="1"/>
</dbReference>
<keyword evidence="11 16" id="KW-0239">DNA-directed DNA polymerase</keyword>
<proteinExistence type="inferred from homology"/>
<dbReference type="Pfam" id="PF22619">
    <property type="entry name" value="DNA_polI_exo1"/>
    <property type="match status" value="1"/>
</dbReference>
<dbReference type="PRINTS" id="PR00868">
    <property type="entry name" value="DNAPOLI"/>
</dbReference>
<keyword evidence="10" id="KW-0269">Exonuclease</keyword>
<evidence type="ECO:0000256" key="10">
    <source>
        <dbReference type="ARBA" id="ARBA00022839"/>
    </source>
</evidence>
<dbReference type="SUPFAM" id="SSF88723">
    <property type="entry name" value="PIN domain-like"/>
    <property type="match status" value="1"/>
</dbReference>
<dbReference type="RefSeq" id="WP_212010753.1">
    <property type="nucleotide sequence ID" value="NZ_JAAFYZ010000065.1"/>
</dbReference>
<dbReference type="GO" id="GO:0003887">
    <property type="term" value="F:DNA-directed DNA polymerase activity"/>
    <property type="evidence" value="ECO:0007669"/>
    <property type="project" value="UniProtKB-EC"/>
</dbReference>
<feature type="domain" description="3'-5' exonuclease" evidence="17">
    <location>
        <begin position="327"/>
        <end position="496"/>
    </location>
</feature>
<dbReference type="CDD" id="cd08637">
    <property type="entry name" value="DNA_pol_A_pol_I_C"/>
    <property type="match status" value="1"/>
</dbReference>
<keyword evidence="6 16" id="KW-0235">DNA replication</keyword>
<dbReference type="InterPro" id="IPR018320">
    <property type="entry name" value="DNA_polymerase_1"/>
</dbReference>
<evidence type="ECO:0000256" key="3">
    <source>
        <dbReference type="ARBA" id="ARBA00020311"/>
    </source>
</evidence>
<evidence type="ECO:0000259" key="19">
    <source>
        <dbReference type="SMART" id="SM00482"/>
    </source>
</evidence>
<dbReference type="InterPro" id="IPR029060">
    <property type="entry name" value="PIN-like_dom_sf"/>
</dbReference>
<dbReference type="NCBIfam" id="TIGR00593">
    <property type="entry name" value="pola"/>
    <property type="match status" value="1"/>
</dbReference>
<evidence type="ECO:0000256" key="11">
    <source>
        <dbReference type="ARBA" id="ARBA00022932"/>
    </source>
</evidence>
<dbReference type="Pfam" id="PF00476">
    <property type="entry name" value="DNA_pol_A"/>
    <property type="match status" value="1"/>
</dbReference>
<evidence type="ECO:0000256" key="4">
    <source>
        <dbReference type="ARBA" id="ARBA00022679"/>
    </source>
</evidence>
<dbReference type="InterPro" id="IPR002421">
    <property type="entry name" value="5-3_exonuclease"/>
</dbReference>
<dbReference type="Proteomes" id="UP000730482">
    <property type="component" value="Unassembled WGS sequence"/>
</dbReference>
<dbReference type="SUPFAM" id="SSF53098">
    <property type="entry name" value="Ribonuclease H-like"/>
    <property type="match status" value="1"/>
</dbReference>
<dbReference type="NCBIfam" id="NF004397">
    <property type="entry name" value="PRK05755.1"/>
    <property type="match status" value="1"/>
</dbReference>
<organism evidence="20 21">
    <name type="scientific">Catenulispora pinistramenti</name>
    <dbReference type="NCBI Taxonomy" id="2705254"/>
    <lineage>
        <taxon>Bacteria</taxon>
        <taxon>Bacillati</taxon>
        <taxon>Actinomycetota</taxon>
        <taxon>Actinomycetes</taxon>
        <taxon>Catenulisporales</taxon>
        <taxon>Catenulisporaceae</taxon>
        <taxon>Catenulispora</taxon>
    </lineage>
</organism>
<dbReference type="InterPro" id="IPR043502">
    <property type="entry name" value="DNA/RNA_pol_sf"/>
</dbReference>
<dbReference type="CDD" id="cd06140">
    <property type="entry name" value="DNA_polA_I_Bacillus_like_exo"/>
    <property type="match status" value="1"/>
</dbReference>
<protein>
    <recommendedName>
        <fullName evidence="3 15">DNA polymerase I</fullName>
        <ecNumber evidence="2 15">2.7.7.7</ecNumber>
    </recommendedName>
</protein>
<dbReference type="SUPFAM" id="SSF47807">
    <property type="entry name" value="5' to 3' exonuclease, C-terminal subdomain"/>
    <property type="match status" value="1"/>
</dbReference>
<evidence type="ECO:0000313" key="20">
    <source>
        <dbReference type="EMBL" id="MBS2549192.1"/>
    </source>
</evidence>
<keyword evidence="21" id="KW-1185">Reference proteome</keyword>
<evidence type="ECO:0000259" key="17">
    <source>
        <dbReference type="SMART" id="SM00474"/>
    </source>
</evidence>
<keyword evidence="20" id="KW-0456">Lyase</keyword>
<dbReference type="PANTHER" id="PTHR10133">
    <property type="entry name" value="DNA POLYMERASE I"/>
    <property type="match status" value="1"/>
</dbReference>
<keyword evidence="9" id="KW-0378">Hydrolase</keyword>
<keyword evidence="12 16" id="KW-0238">DNA-binding</keyword>
<keyword evidence="8 16" id="KW-0227">DNA damage</keyword>
<evidence type="ECO:0000256" key="12">
    <source>
        <dbReference type="ARBA" id="ARBA00023125"/>
    </source>
</evidence>
<dbReference type="CDD" id="cd09859">
    <property type="entry name" value="PIN_53EXO"/>
    <property type="match status" value="1"/>
</dbReference>
<dbReference type="Gene3D" id="3.40.50.1010">
    <property type="entry name" value="5'-nuclease"/>
    <property type="match status" value="1"/>
</dbReference>
<gene>
    <name evidence="16 20" type="primary">polA</name>
    <name evidence="20" type="ORF">KGQ19_20205</name>
</gene>
<dbReference type="Gene3D" id="3.30.70.370">
    <property type="match status" value="1"/>
</dbReference>
<keyword evidence="5 16" id="KW-0548">Nucleotidyltransferase</keyword>
<dbReference type="InterPro" id="IPR002298">
    <property type="entry name" value="DNA_polymerase_A"/>
</dbReference>
<dbReference type="EMBL" id="JAAFYZ010000065">
    <property type="protein sequence ID" value="MBS2549192.1"/>
    <property type="molecule type" value="Genomic_DNA"/>
</dbReference>
<dbReference type="Pfam" id="PF02739">
    <property type="entry name" value="5_3_exonuc_N"/>
    <property type="match status" value="1"/>
</dbReference>
<evidence type="ECO:0000256" key="8">
    <source>
        <dbReference type="ARBA" id="ARBA00022763"/>
    </source>
</evidence>
<feature type="domain" description="5'-3' exonuclease" evidence="18">
    <location>
        <begin position="17"/>
        <end position="279"/>
    </location>
</feature>
<dbReference type="InterPro" id="IPR002562">
    <property type="entry name" value="3'-5'_exonuclease_dom"/>
</dbReference>
<accession>A0ABS5KT18</accession>
<evidence type="ECO:0000256" key="6">
    <source>
        <dbReference type="ARBA" id="ARBA00022705"/>
    </source>
</evidence>
<dbReference type="SUPFAM" id="SSF56672">
    <property type="entry name" value="DNA/RNA polymerases"/>
    <property type="match status" value="1"/>
</dbReference>
<dbReference type="SMART" id="SM00279">
    <property type="entry name" value="HhH2"/>
    <property type="match status" value="1"/>
</dbReference>
<dbReference type="InterPro" id="IPR008918">
    <property type="entry name" value="HhH2"/>
</dbReference>
<evidence type="ECO:0000256" key="1">
    <source>
        <dbReference type="ARBA" id="ARBA00007705"/>
    </source>
</evidence>
<evidence type="ECO:0000313" key="21">
    <source>
        <dbReference type="Proteomes" id="UP000730482"/>
    </source>
</evidence>
<evidence type="ECO:0000256" key="9">
    <source>
        <dbReference type="ARBA" id="ARBA00022801"/>
    </source>
</evidence>
<dbReference type="InterPro" id="IPR001098">
    <property type="entry name" value="DNA-dir_DNA_pol_A_palm_dom"/>
</dbReference>
<dbReference type="InterPro" id="IPR054690">
    <property type="entry name" value="DNA_polI_exonuclease"/>
</dbReference>
<dbReference type="EC" id="2.7.7.7" evidence="2 15"/>
<dbReference type="Gene3D" id="1.10.150.20">
    <property type="entry name" value="5' to 3' exonuclease, C-terminal subdomain"/>
    <property type="match status" value="2"/>
</dbReference>
<keyword evidence="4 16" id="KW-0808">Transferase</keyword>
<comment type="caution">
    <text evidence="20">The sequence shown here is derived from an EMBL/GenBank/DDBJ whole genome shotgun (WGS) entry which is preliminary data.</text>
</comment>
<dbReference type="InterPro" id="IPR036279">
    <property type="entry name" value="5-3_exonuclease_C_sf"/>
</dbReference>
<evidence type="ECO:0000256" key="13">
    <source>
        <dbReference type="ARBA" id="ARBA00023204"/>
    </source>
</evidence>
<keyword evidence="13 16" id="KW-0234">DNA repair</keyword>
<dbReference type="Gene3D" id="1.20.1060.10">
    <property type="entry name" value="Taq DNA Polymerase, Chain T, domain 4"/>
    <property type="match status" value="1"/>
</dbReference>
<dbReference type="InterPro" id="IPR036397">
    <property type="entry name" value="RNaseH_sf"/>
</dbReference>
<dbReference type="InterPro" id="IPR020045">
    <property type="entry name" value="DNA_polI_H3TH"/>
</dbReference>
<evidence type="ECO:0000259" key="18">
    <source>
        <dbReference type="SMART" id="SM00475"/>
    </source>
</evidence>
<comment type="catalytic activity">
    <reaction evidence="14 16">
        <text>DNA(n) + a 2'-deoxyribonucleoside 5'-triphosphate = DNA(n+1) + diphosphate</text>
        <dbReference type="Rhea" id="RHEA:22508"/>
        <dbReference type="Rhea" id="RHEA-COMP:17339"/>
        <dbReference type="Rhea" id="RHEA-COMP:17340"/>
        <dbReference type="ChEBI" id="CHEBI:33019"/>
        <dbReference type="ChEBI" id="CHEBI:61560"/>
        <dbReference type="ChEBI" id="CHEBI:173112"/>
        <dbReference type="EC" id="2.7.7.7"/>
    </reaction>
</comment>
<keyword evidence="7" id="KW-0540">Nuclease</keyword>
<dbReference type="PANTHER" id="PTHR10133:SF27">
    <property type="entry name" value="DNA POLYMERASE NU"/>
    <property type="match status" value="1"/>
</dbReference>
<dbReference type="CDD" id="cd09898">
    <property type="entry name" value="H3TH_53EXO"/>
    <property type="match status" value="1"/>
</dbReference>
<evidence type="ECO:0000256" key="15">
    <source>
        <dbReference type="NCBIfam" id="TIGR00593"/>
    </source>
</evidence>
<dbReference type="Gene3D" id="3.30.420.10">
    <property type="entry name" value="Ribonuclease H-like superfamily/Ribonuclease H"/>
    <property type="match status" value="1"/>
</dbReference>
<dbReference type="Pfam" id="PF01367">
    <property type="entry name" value="5_3_exonuc"/>
    <property type="match status" value="1"/>
</dbReference>
<comment type="similarity">
    <text evidence="1 16">Belongs to the DNA polymerase type-A family.</text>
</comment>
<evidence type="ECO:0000256" key="14">
    <source>
        <dbReference type="ARBA" id="ARBA00049244"/>
    </source>
</evidence>
<evidence type="ECO:0000256" key="7">
    <source>
        <dbReference type="ARBA" id="ARBA00022722"/>
    </source>
</evidence>
<feature type="domain" description="DNA-directed DNA polymerase family A palm" evidence="19">
    <location>
        <begin position="664"/>
        <end position="871"/>
    </location>
</feature>
<dbReference type="SMART" id="SM00474">
    <property type="entry name" value="35EXOc"/>
    <property type="match status" value="1"/>
</dbReference>
<dbReference type="InterPro" id="IPR020046">
    <property type="entry name" value="5-3_exonucl_a-hlix_arch_N"/>
</dbReference>